<dbReference type="InterPro" id="IPR037185">
    <property type="entry name" value="EmrE-like"/>
</dbReference>
<feature type="transmembrane region" description="Helical" evidence="8">
    <location>
        <begin position="87"/>
        <end position="108"/>
    </location>
</feature>
<dbReference type="OrthoDB" id="7065924at2"/>
<keyword evidence="11" id="KW-1185">Reference proteome</keyword>
<gene>
    <name evidence="10" type="ORF">CUU80_10210</name>
</gene>
<evidence type="ECO:0000256" key="7">
    <source>
        <dbReference type="SAM" id="MobiDB-lite"/>
    </source>
</evidence>
<keyword evidence="5 8" id="KW-1133">Transmembrane helix</keyword>
<feature type="transmembrane region" description="Helical" evidence="8">
    <location>
        <begin position="176"/>
        <end position="194"/>
    </location>
</feature>
<evidence type="ECO:0000256" key="8">
    <source>
        <dbReference type="SAM" id="Phobius"/>
    </source>
</evidence>
<dbReference type="Proteomes" id="UP000228755">
    <property type="component" value="Unassembled WGS sequence"/>
</dbReference>
<dbReference type="PANTHER" id="PTHR42920:SF24">
    <property type="entry name" value="AROMATIC AMINO ACID EXPORTER YDDG"/>
    <property type="match status" value="1"/>
</dbReference>
<evidence type="ECO:0000256" key="6">
    <source>
        <dbReference type="ARBA" id="ARBA00023136"/>
    </source>
</evidence>
<keyword evidence="4 8" id="KW-0812">Transmembrane</keyword>
<feature type="transmembrane region" description="Helical" evidence="8">
    <location>
        <begin position="244"/>
        <end position="262"/>
    </location>
</feature>
<comment type="caution">
    <text evidence="10">The sequence shown here is derived from an EMBL/GenBank/DDBJ whole genome shotgun (WGS) entry which is preliminary data.</text>
</comment>
<dbReference type="EMBL" id="PGLQ01000011">
    <property type="protein sequence ID" value="PJM78323.1"/>
    <property type="molecule type" value="Genomic_DNA"/>
</dbReference>
<feature type="transmembrane region" description="Helical" evidence="8">
    <location>
        <begin position="153"/>
        <end position="169"/>
    </location>
</feature>
<dbReference type="InterPro" id="IPR051258">
    <property type="entry name" value="Diverse_Substrate_Transporter"/>
</dbReference>
<feature type="transmembrane region" description="Helical" evidence="8">
    <location>
        <begin position="120"/>
        <end position="141"/>
    </location>
</feature>
<dbReference type="PANTHER" id="PTHR42920">
    <property type="entry name" value="OS03G0707200 PROTEIN-RELATED"/>
    <property type="match status" value="1"/>
</dbReference>
<keyword evidence="6 8" id="KW-0472">Membrane</keyword>
<name>A0A2M9HNC4_9BIFI</name>
<evidence type="ECO:0000259" key="9">
    <source>
        <dbReference type="Pfam" id="PF00892"/>
    </source>
</evidence>
<organism evidence="10 11">
    <name type="scientific">Bifidobacterium scaligerum</name>
    <dbReference type="NCBI Taxonomy" id="2052656"/>
    <lineage>
        <taxon>Bacteria</taxon>
        <taxon>Bacillati</taxon>
        <taxon>Actinomycetota</taxon>
        <taxon>Actinomycetes</taxon>
        <taxon>Bifidobacteriales</taxon>
        <taxon>Bifidobacteriaceae</taxon>
        <taxon>Bifidobacterium</taxon>
    </lineage>
</organism>
<keyword evidence="3" id="KW-1003">Cell membrane</keyword>
<feature type="transmembrane region" description="Helical" evidence="8">
    <location>
        <begin position="331"/>
        <end position="348"/>
    </location>
</feature>
<feature type="compositionally biased region" description="Polar residues" evidence="7">
    <location>
        <begin position="31"/>
        <end position="46"/>
    </location>
</feature>
<evidence type="ECO:0000256" key="1">
    <source>
        <dbReference type="ARBA" id="ARBA00004651"/>
    </source>
</evidence>
<protein>
    <recommendedName>
        <fullName evidence="9">EamA domain-containing protein</fullName>
    </recommendedName>
</protein>
<proteinExistence type="inferred from homology"/>
<dbReference type="AlphaFoldDB" id="A0A2M9HNC4"/>
<evidence type="ECO:0000256" key="4">
    <source>
        <dbReference type="ARBA" id="ARBA00022692"/>
    </source>
</evidence>
<sequence length="352" mass="36604">MTKTIDDESGGGIVSASPEVGLQESEYDESGNVNKPSESSTRSQQSTKAASLAGGHIVSSGATVIGLMAIVLWSFMAGTVRIVSEGFGATLGSALIYTFGGVLLLIFRRPAPLKDFPRKYLIGGGLLFVFYESSISLSLGLASTDASSVEVSLVNYLWPTMMVLLAAGVSRRKHAVAKVLPGALVATVGVVLAVGGNSSLDWRAAAEHIASNPLPYILAFLGAFAWSIYAVFTPAWSKGVDGTSVFFPCVAVALWIIHFASGQGLPAQLPSFKSWLFVVITAVVIAGGYACWGYGILHGSMEQLAIASYATPVLSTGASAALLGLALSVPFWFGALLVAAGSILNYLVSARK</sequence>
<feature type="transmembrane region" description="Helical" evidence="8">
    <location>
        <begin position="52"/>
        <end position="75"/>
    </location>
</feature>
<comment type="subcellular location">
    <subcellularLocation>
        <location evidence="1">Cell membrane</location>
        <topology evidence="1">Multi-pass membrane protein</topology>
    </subcellularLocation>
</comment>
<feature type="transmembrane region" description="Helical" evidence="8">
    <location>
        <begin position="214"/>
        <end position="232"/>
    </location>
</feature>
<feature type="transmembrane region" description="Helical" evidence="8">
    <location>
        <begin position="304"/>
        <end position="325"/>
    </location>
</feature>
<dbReference type="NCBIfam" id="NF008676">
    <property type="entry name" value="PRK11689.1"/>
    <property type="match status" value="1"/>
</dbReference>
<evidence type="ECO:0000313" key="11">
    <source>
        <dbReference type="Proteomes" id="UP000228755"/>
    </source>
</evidence>
<feature type="region of interest" description="Disordered" evidence="7">
    <location>
        <begin position="1"/>
        <end position="46"/>
    </location>
</feature>
<evidence type="ECO:0000256" key="3">
    <source>
        <dbReference type="ARBA" id="ARBA00022475"/>
    </source>
</evidence>
<reference evidence="10 11" key="1">
    <citation type="submission" date="2017-11" db="EMBL/GenBank/DDBJ databases">
        <title>Draft genome sequences of strains TRE 1, TRE D, TRE H and TRI 7, isolated from tamarins, belonging to four potential novel Bifidobacterium species.</title>
        <authorList>
            <person name="Mattarelli P."/>
            <person name="Modesto M."/>
            <person name="Bonetti A."/>
            <person name="Puglisi E."/>
            <person name="Morelli L."/>
        </authorList>
    </citation>
    <scope>NUCLEOTIDE SEQUENCE [LARGE SCALE GENOMIC DNA]</scope>
    <source>
        <strain evidence="11">TRED</strain>
    </source>
</reference>
<dbReference type="SUPFAM" id="SSF103481">
    <property type="entry name" value="Multidrug resistance efflux transporter EmrE"/>
    <property type="match status" value="1"/>
</dbReference>
<evidence type="ECO:0000256" key="5">
    <source>
        <dbReference type="ARBA" id="ARBA00022989"/>
    </source>
</evidence>
<feature type="transmembrane region" description="Helical" evidence="8">
    <location>
        <begin position="274"/>
        <end position="297"/>
    </location>
</feature>
<accession>A0A2M9HNC4</accession>
<dbReference type="GO" id="GO:0005886">
    <property type="term" value="C:plasma membrane"/>
    <property type="evidence" value="ECO:0007669"/>
    <property type="project" value="UniProtKB-SubCell"/>
</dbReference>
<feature type="domain" description="EamA" evidence="9">
    <location>
        <begin position="216"/>
        <end position="346"/>
    </location>
</feature>
<comment type="similarity">
    <text evidence="2">Belongs to the EamA transporter family.</text>
</comment>
<dbReference type="Pfam" id="PF00892">
    <property type="entry name" value="EamA"/>
    <property type="match status" value="1"/>
</dbReference>
<evidence type="ECO:0000256" key="2">
    <source>
        <dbReference type="ARBA" id="ARBA00007362"/>
    </source>
</evidence>
<dbReference type="InterPro" id="IPR000620">
    <property type="entry name" value="EamA_dom"/>
</dbReference>
<dbReference type="RefSeq" id="WP_100497226.1">
    <property type="nucleotide sequence ID" value="NZ_PGLQ01000011.1"/>
</dbReference>
<evidence type="ECO:0000313" key="10">
    <source>
        <dbReference type="EMBL" id="PJM78323.1"/>
    </source>
</evidence>